<dbReference type="AlphaFoldDB" id="A0A5C3KXZ2"/>
<dbReference type="STRING" id="230819.A0A5C3KXZ2"/>
<organism evidence="2 3">
    <name type="scientific">Coprinopsis marcescibilis</name>
    <name type="common">Agaric fungus</name>
    <name type="synonym">Psathyrella marcescibilis</name>
    <dbReference type="NCBI Taxonomy" id="230819"/>
    <lineage>
        <taxon>Eukaryota</taxon>
        <taxon>Fungi</taxon>
        <taxon>Dikarya</taxon>
        <taxon>Basidiomycota</taxon>
        <taxon>Agaricomycotina</taxon>
        <taxon>Agaricomycetes</taxon>
        <taxon>Agaricomycetidae</taxon>
        <taxon>Agaricales</taxon>
        <taxon>Agaricineae</taxon>
        <taxon>Psathyrellaceae</taxon>
        <taxon>Coprinopsis</taxon>
    </lineage>
</organism>
<evidence type="ECO:0000256" key="1">
    <source>
        <dbReference type="SAM" id="Phobius"/>
    </source>
</evidence>
<protein>
    <submittedName>
        <fullName evidence="2">Uncharacterized protein</fullName>
    </submittedName>
</protein>
<keyword evidence="3" id="KW-1185">Reference proteome</keyword>
<sequence>MQMRNVSRALIHAEAYTRPNTQRLIRFAFHRYNSNLLGRTWQLHSKLWSGVAFGAGIGLGLSATAVAFYELSGWRAKVDTAHETLQAVNQLVGRRRDEKPSELLKLIRKAVKEYFSGVPFSGPILDMVFDSVGDNIDLHPEEAMESIRRMSKDLDNILELHTTWTVETAREIMAVVNRETSKLKELGLRPETQKMVQSVNQSIVTASKDALAVATSLAAKLKGKVVGEKNDPEADEN</sequence>
<evidence type="ECO:0000313" key="3">
    <source>
        <dbReference type="Proteomes" id="UP000307440"/>
    </source>
</evidence>
<dbReference type="OrthoDB" id="3060772at2759"/>
<keyword evidence="1" id="KW-0472">Membrane</keyword>
<accession>A0A5C3KXZ2</accession>
<evidence type="ECO:0000313" key="2">
    <source>
        <dbReference type="EMBL" id="TFK25521.1"/>
    </source>
</evidence>
<reference evidence="2 3" key="1">
    <citation type="journal article" date="2019" name="Nat. Ecol. Evol.">
        <title>Megaphylogeny resolves global patterns of mushroom evolution.</title>
        <authorList>
            <person name="Varga T."/>
            <person name="Krizsan K."/>
            <person name="Foldi C."/>
            <person name="Dima B."/>
            <person name="Sanchez-Garcia M."/>
            <person name="Sanchez-Ramirez S."/>
            <person name="Szollosi G.J."/>
            <person name="Szarkandi J.G."/>
            <person name="Papp V."/>
            <person name="Albert L."/>
            <person name="Andreopoulos W."/>
            <person name="Angelini C."/>
            <person name="Antonin V."/>
            <person name="Barry K.W."/>
            <person name="Bougher N.L."/>
            <person name="Buchanan P."/>
            <person name="Buyck B."/>
            <person name="Bense V."/>
            <person name="Catcheside P."/>
            <person name="Chovatia M."/>
            <person name="Cooper J."/>
            <person name="Damon W."/>
            <person name="Desjardin D."/>
            <person name="Finy P."/>
            <person name="Geml J."/>
            <person name="Haridas S."/>
            <person name="Hughes K."/>
            <person name="Justo A."/>
            <person name="Karasinski D."/>
            <person name="Kautmanova I."/>
            <person name="Kiss B."/>
            <person name="Kocsube S."/>
            <person name="Kotiranta H."/>
            <person name="LaButti K.M."/>
            <person name="Lechner B.E."/>
            <person name="Liimatainen K."/>
            <person name="Lipzen A."/>
            <person name="Lukacs Z."/>
            <person name="Mihaltcheva S."/>
            <person name="Morgado L.N."/>
            <person name="Niskanen T."/>
            <person name="Noordeloos M.E."/>
            <person name="Ohm R.A."/>
            <person name="Ortiz-Santana B."/>
            <person name="Ovrebo C."/>
            <person name="Racz N."/>
            <person name="Riley R."/>
            <person name="Savchenko A."/>
            <person name="Shiryaev A."/>
            <person name="Soop K."/>
            <person name="Spirin V."/>
            <person name="Szebenyi C."/>
            <person name="Tomsovsky M."/>
            <person name="Tulloss R.E."/>
            <person name="Uehling J."/>
            <person name="Grigoriev I.V."/>
            <person name="Vagvolgyi C."/>
            <person name="Papp T."/>
            <person name="Martin F.M."/>
            <person name="Miettinen O."/>
            <person name="Hibbett D.S."/>
            <person name="Nagy L.G."/>
        </authorList>
    </citation>
    <scope>NUCLEOTIDE SEQUENCE [LARGE SCALE GENOMIC DNA]</scope>
    <source>
        <strain evidence="2 3">CBS 121175</strain>
    </source>
</reference>
<name>A0A5C3KXZ2_COPMA</name>
<dbReference type="Proteomes" id="UP000307440">
    <property type="component" value="Unassembled WGS sequence"/>
</dbReference>
<keyword evidence="1" id="KW-1133">Transmembrane helix</keyword>
<gene>
    <name evidence="2" type="ORF">FA15DRAFT_668398</name>
</gene>
<proteinExistence type="predicted"/>
<feature type="transmembrane region" description="Helical" evidence="1">
    <location>
        <begin position="47"/>
        <end position="69"/>
    </location>
</feature>
<dbReference type="EMBL" id="ML210185">
    <property type="protein sequence ID" value="TFK25521.1"/>
    <property type="molecule type" value="Genomic_DNA"/>
</dbReference>
<keyword evidence="1" id="KW-0812">Transmembrane</keyword>